<dbReference type="Pfam" id="PF12146">
    <property type="entry name" value="Hydrolase_4"/>
    <property type="match status" value="1"/>
</dbReference>
<gene>
    <name evidence="2" type="ORF">EVOR1521_LOCUS27500</name>
</gene>
<reference evidence="2" key="1">
    <citation type="submission" date="2023-08" db="EMBL/GenBank/DDBJ databases">
        <authorList>
            <person name="Chen Y."/>
            <person name="Shah S."/>
            <person name="Dougan E. K."/>
            <person name="Thang M."/>
            <person name="Chan C."/>
        </authorList>
    </citation>
    <scope>NUCLEOTIDE SEQUENCE</scope>
</reference>
<accession>A0AA36JGF8</accession>
<dbReference type="Proteomes" id="UP001178507">
    <property type="component" value="Unassembled WGS sequence"/>
</dbReference>
<dbReference type="AlphaFoldDB" id="A0AA36JGF8"/>
<dbReference type="InterPro" id="IPR029058">
    <property type="entry name" value="AB_hydrolase_fold"/>
</dbReference>
<organism evidence="2 3">
    <name type="scientific">Effrenium voratum</name>
    <dbReference type="NCBI Taxonomy" id="2562239"/>
    <lineage>
        <taxon>Eukaryota</taxon>
        <taxon>Sar</taxon>
        <taxon>Alveolata</taxon>
        <taxon>Dinophyceae</taxon>
        <taxon>Suessiales</taxon>
        <taxon>Symbiodiniaceae</taxon>
        <taxon>Effrenium</taxon>
    </lineage>
</organism>
<proteinExistence type="predicted"/>
<dbReference type="SUPFAM" id="SSF53474">
    <property type="entry name" value="alpha/beta-Hydrolases"/>
    <property type="match status" value="1"/>
</dbReference>
<dbReference type="InterPro" id="IPR051044">
    <property type="entry name" value="MAG_DAG_Lipase"/>
</dbReference>
<dbReference type="PANTHER" id="PTHR11614">
    <property type="entry name" value="PHOSPHOLIPASE-RELATED"/>
    <property type="match status" value="1"/>
</dbReference>
<evidence type="ECO:0000313" key="2">
    <source>
        <dbReference type="EMBL" id="CAJ1405224.1"/>
    </source>
</evidence>
<sequence>MVCCGAMAMPPHLPLKYGQAKPQAEGGDFHRSSDGRLWLFTRSWEPSEPWATLMIVHGTVDHSGVYSELGQFLAAQGVAVFASDMRGWGRSDGEPLYLDNIKSFMGDILADYEHIHAASPYSQLRARFLLGKSIGGLITAWAAAEHPDKWTGLIGLSGAYQVDPSVKPPFLLLKMVEMLSYFAPKMPLKPPFDPKLIVSDEEALQEWEQDPLVSRGKITVGYICEMLRLQGELDSVLQMHMPALMLWGTGDQVVTEAGHQMVLDASNHPESEFLKYPGGYHNLLAEPQLKESVMRDILGWLRKVVARAGGE</sequence>
<comment type="caution">
    <text evidence="2">The sequence shown here is derived from an EMBL/GenBank/DDBJ whole genome shotgun (WGS) entry which is preliminary data.</text>
</comment>
<evidence type="ECO:0000259" key="1">
    <source>
        <dbReference type="Pfam" id="PF12146"/>
    </source>
</evidence>
<dbReference type="PRINTS" id="PR00111">
    <property type="entry name" value="ABHYDROLASE"/>
</dbReference>
<feature type="domain" description="Serine aminopeptidase S33" evidence="1">
    <location>
        <begin position="48"/>
        <end position="288"/>
    </location>
</feature>
<name>A0AA36JGF8_9DINO</name>
<dbReference type="InterPro" id="IPR022742">
    <property type="entry name" value="Hydrolase_4"/>
</dbReference>
<dbReference type="InterPro" id="IPR000073">
    <property type="entry name" value="AB_hydrolase_1"/>
</dbReference>
<dbReference type="EMBL" id="CAUJNA010003574">
    <property type="protein sequence ID" value="CAJ1405224.1"/>
    <property type="molecule type" value="Genomic_DNA"/>
</dbReference>
<evidence type="ECO:0000313" key="3">
    <source>
        <dbReference type="Proteomes" id="UP001178507"/>
    </source>
</evidence>
<protein>
    <recommendedName>
        <fullName evidence="1">Serine aminopeptidase S33 domain-containing protein</fullName>
    </recommendedName>
</protein>
<dbReference type="Gene3D" id="3.40.50.1820">
    <property type="entry name" value="alpha/beta hydrolase"/>
    <property type="match status" value="1"/>
</dbReference>
<keyword evidence="3" id="KW-1185">Reference proteome</keyword>